<dbReference type="EMBL" id="CAAE01010345">
    <property type="protein sequence ID" value="CAF93042.1"/>
    <property type="molecule type" value="Genomic_DNA"/>
</dbReference>
<feature type="compositionally biased region" description="Basic and acidic residues" evidence="10">
    <location>
        <begin position="2124"/>
        <end position="2138"/>
    </location>
</feature>
<feature type="region of interest" description="Disordered" evidence="10">
    <location>
        <begin position="2012"/>
        <end position="2034"/>
    </location>
</feature>
<feature type="region of interest" description="Disordered" evidence="10">
    <location>
        <begin position="1545"/>
        <end position="1608"/>
    </location>
</feature>
<evidence type="ECO:0000256" key="4">
    <source>
        <dbReference type="ARBA" id="ARBA00022737"/>
    </source>
</evidence>
<evidence type="ECO:0000259" key="11">
    <source>
        <dbReference type="SMART" id="SM01349"/>
    </source>
</evidence>
<evidence type="ECO:0000256" key="5">
    <source>
        <dbReference type="ARBA" id="ARBA00022776"/>
    </source>
</evidence>
<comment type="similarity">
    <text evidence="8">Belongs to the TOG/XMAP215 family.</text>
</comment>
<feature type="region of interest" description="Disordered" evidence="10">
    <location>
        <begin position="1196"/>
        <end position="1267"/>
    </location>
</feature>
<feature type="compositionally biased region" description="Pro residues" evidence="10">
    <location>
        <begin position="1240"/>
        <end position="1252"/>
    </location>
</feature>
<dbReference type="KEGG" id="tng:GSTEN00008512G001"/>
<feature type="domain" description="TOG" evidence="11">
    <location>
        <begin position="897"/>
        <end position="1197"/>
    </location>
</feature>
<evidence type="ECO:0000313" key="12">
    <source>
        <dbReference type="EMBL" id="CAF93042.1"/>
    </source>
</evidence>
<reference evidence="12" key="1">
    <citation type="journal article" date="2004" name="Nature">
        <title>Genome duplication in the teleost fish Tetraodon nigroviridis reveals the early vertebrate proto-karyotype.</title>
        <authorList>
            <person name="Jaillon O."/>
            <person name="Aury J.-M."/>
            <person name="Brunet F."/>
            <person name="Petit J.-L."/>
            <person name="Stange-Thomann N."/>
            <person name="Mauceli E."/>
            <person name="Bouneau L."/>
            <person name="Fischer C."/>
            <person name="Ozouf-Costaz C."/>
            <person name="Bernot A."/>
            <person name="Nicaud S."/>
            <person name="Jaffe D."/>
            <person name="Fisher S."/>
            <person name="Lutfalla G."/>
            <person name="Dossat C."/>
            <person name="Segurens B."/>
            <person name="Dasilva C."/>
            <person name="Salanoubat M."/>
            <person name="Levy M."/>
            <person name="Boudet N."/>
            <person name="Castellano S."/>
            <person name="Anthouard V."/>
            <person name="Jubin C."/>
            <person name="Castelli V."/>
            <person name="Katinka M."/>
            <person name="Vacherie B."/>
            <person name="Biemont C."/>
            <person name="Skalli Z."/>
            <person name="Cattolico L."/>
            <person name="Poulain J."/>
            <person name="De Berardinis V."/>
            <person name="Cruaud C."/>
            <person name="Duprat S."/>
            <person name="Brottier P."/>
            <person name="Coutanceau J.-P."/>
            <person name="Gouzy J."/>
            <person name="Parra G."/>
            <person name="Lardier G."/>
            <person name="Chapple C."/>
            <person name="McKernan K.J."/>
            <person name="McEwan P."/>
            <person name="Bosak S."/>
            <person name="Kellis M."/>
            <person name="Volff J.-N."/>
            <person name="Guigo R."/>
            <person name="Zody M.C."/>
            <person name="Mesirov J."/>
            <person name="Lindblad-Toh K."/>
            <person name="Birren B."/>
            <person name="Nusbaum C."/>
            <person name="Kahn D."/>
            <person name="Robinson-Rechavi M."/>
            <person name="Laudet V."/>
            <person name="Schachter V."/>
            <person name="Quetier F."/>
            <person name="Saurin W."/>
            <person name="Scarpelli C."/>
            <person name="Wincker P."/>
            <person name="Lander E.S."/>
            <person name="Weissenbach J."/>
            <person name="Roest Crollius H."/>
        </authorList>
    </citation>
    <scope>NUCLEOTIDE SEQUENCE [LARGE SCALE GENOMIC DNA]</scope>
</reference>
<comment type="subcellular location">
    <subcellularLocation>
        <location evidence="1">Cytoplasm</location>
        <location evidence="1">Cytoskeleton</location>
        <location evidence="1">Microtubule organizing center</location>
        <location evidence="1">Centrosome</location>
    </subcellularLocation>
</comment>
<feature type="repeat" description="HEAT" evidence="9">
    <location>
        <begin position="452"/>
        <end position="490"/>
    </location>
</feature>
<keyword evidence="5" id="KW-0498">Mitosis</keyword>
<accession>Q4T240</accession>
<evidence type="ECO:0000256" key="1">
    <source>
        <dbReference type="ARBA" id="ARBA00004300"/>
    </source>
</evidence>
<dbReference type="InterPro" id="IPR045110">
    <property type="entry name" value="XMAP215"/>
</dbReference>
<evidence type="ECO:0000256" key="9">
    <source>
        <dbReference type="PROSITE-ProRule" id="PRU00103"/>
    </source>
</evidence>
<dbReference type="InterPro" id="IPR034085">
    <property type="entry name" value="TOG"/>
</dbReference>
<feature type="compositionally biased region" description="Basic and acidic residues" evidence="10">
    <location>
        <begin position="715"/>
        <end position="731"/>
    </location>
</feature>
<dbReference type="FunFam" id="1.25.10.10:FF:000063">
    <property type="entry name" value="Putative cytoskeleton-associated protein 5"/>
    <property type="match status" value="1"/>
</dbReference>
<dbReference type="GO" id="GO:0061863">
    <property type="term" value="F:microtubule plus end polymerase"/>
    <property type="evidence" value="ECO:0007669"/>
    <property type="project" value="InterPro"/>
</dbReference>
<dbReference type="InterPro" id="IPR011989">
    <property type="entry name" value="ARM-like"/>
</dbReference>
<comment type="caution">
    <text evidence="12">The sequence shown here is derived from an EMBL/GenBank/DDBJ whole genome shotgun (WGS) entry which is preliminary data.</text>
</comment>
<dbReference type="InterPro" id="IPR016024">
    <property type="entry name" value="ARM-type_fold"/>
</dbReference>
<dbReference type="InterPro" id="IPR021133">
    <property type="entry name" value="HEAT_type_2"/>
</dbReference>
<gene>
    <name evidence="12" type="ORF">GSTENG00008512001</name>
</gene>
<name>Q4T240_TETNG</name>
<feature type="region of interest" description="Disordered" evidence="10">
    <location>
        <begin position="2056"/>
        <end position="2138"/>
    </location>
</feature>
<keyword evidence="6" id="KW-0206">Cytoskeleton</keyword>
<evidence type="ECO:0000256" key="6">
    <source>
        <dbReference type="ARBA" id="ARBA00023212"/>
    </source>
</evidence>
<feature type="domain" description="TOG" evidence="11">
    <location>
        <begin position="1307"/>
        <end position="1554"/>
    </location>
</feature>
<keyword evidence="2" id="KW-0963">Cytoplasm</keyword>
<feature type="compositionally biased region" description="Basic and acidic residues" evidence="10">
    <location>
        <begin position="1932"/>
        <end position="1945"/>
    </location>
</feature>
<dbReference type="OrthoDB" id="205662at2759"/>
<evidence type="ECO:0000256" key="8">
    <source>
        <dbReference type="ARBA" id="ARBA00025722"/>
    </source>
</evidence>
<dbReference type="GO" id="GO:0051010">
    <property type="term" value="F:microtubule plus-end binding"/>
    <property type="evidence" value="ECO:0007669"/>
    <property type="project" value="InterPro"/>
</dbReference>
<keyword evidence="3" id="KW-0132">Cell division</keyword>
<feature type="region of interest" description="Disordered" evidence="10">
    <location>
        <begin position="862"/>
        <end position="894"/>
    </location>
</feature>
<feature type="compositionally biased region" description="Low complexity" evidence="10">
    <location>
        <begin position="2069"/>
        <end position="2084"/>
    </location>
</feature>
<feature type="domain" description="TOG" evidence="11">
    <location>
        <begin position="1"/>
        <end position="239"/>
    </location>
</feature>
<proteinExistence type="inferred from homology"/>
<feature type="region of interest" description="Disordered" evidence="10">
    <location>
        <begin position="514"/>
        <end position="585"/>
    </location>
</feature>
<dbReference type="InterPro" id="IPR048491">
    <property type="entry name" value="XMAP215_CLASP_TOG"/>
</dbReference>
<feature type="region of interest" description="Disordered" evidence="10">
    <location>
        <begin position="680"/>
        <end position="732"/>
    </location>
</feature>
<dbReference type="GO" id="GO:0051301">
    <property type="term" value="P:cell division"/>
    <property type="evidence" value="ECO:0007669"/>
    <property type="project" value="UniProtKB-KW"/>
</dbReference>
<evidence type="ECO:0000256" key="2">
    <source>
        <dbReference type="ARBA" id="ARBA00022490"/>
    </source>
</evidence>
<keyword evidence="4" id="KW-0677">Repeat</keyword>
<dbReference type="GO" id="GO:0007051">
    <property type="term" value="P:spindle organization"/>
    <property type="evidence" value="ECO:0007669"/>
    <property type="project" value="InterPro"/>
</dbReference>
<protein>
    <submittedName>
        <fullName evidence="12">(spotted green pufferfish) hypothetical protein</fullName>
    </submittedName>
</protein>
<evidence type="ECO:0000256" key="7">
    <source>
        <dbReference type="ARBA" id="ARBA00023306"/>
    </source>
</evidence>
<feature type="region of interest" description="Disordered" evidence="10">
    <location>
        <begin position="1068"/>
        <end position="1090"/>
    </location>
</feature>
<evidence type="ECO:0000256" key="3">
    <source>
        <dbReference type="ARBA" id="ARBA00022618"/>
    </source>
</evidence>
<dbReference type="Pfam" id="PF21041">
    <property type="entry name" value="XMAP215_CLASP_TOG"/>
    <property type="match status" value="3"/>
</dbReference>
<dbReference type="PROSITE" id="PS50077">
    <property type="entry name" value="HEAT_REPEAT"/>
    <property type="match status" value="2"/>
</dbReference>
<feature type="compositionally biased region" description="Polar residues" evidence="10">
    <location>
        <begin position="1216"/>
        <end position="1225"/>
    </location>
</feature>
<sequence length="2138" mass="235189">MGDDSEWMKLPVDQKCEHKVWKARLNGYEEALKLFQRIGDEKSPEWGKYLGLIKKFVTDSNAVAQLKGLEAALAFVENAHVAGNGGLTLLNCRCCRTTGEVVSGVVTKVFNQPKARAKELGMDICLMYMEIEKAEVVQDELLKGLDNKNPKIVVSCIETLRKALGEFGSKIVTLKPVVKVLPKQFESREKAVRDEAKLLAVEIYRWIRDALRPSLQNINSVQLKELEEEWVKLPQTPPKQSRFLRSQQELKARFEQQQAQGGEQSEGEDEAEAAAAVDPYELLEAVEILSKMPKDFYEKIEAKKWQERKEALEAVEALAKNPKLEGGDYGDLVRALKKVVGKDANVMLVTVAAKCLAGLAAGLRKKFGPYAGQVVPTILDKFKEKKPQVVQALQEAIDAIFLTTTLQNLSEDVLAVMDNKNPSIKQQASLFLARSFRHCTQSSLPKALLKPFCAALIKQVNDSAPEVRDAAFEALGTAMKVVGERAVNPFLADLDKLKLDKIKECADKVELPGAKKSAASGGGGDKKLASKAPPPAAEAPPKSSAPAKKPQGASSKPSAGPAKKSRAASAAAAKPKKAADSRDVTESELAPEVCEELAAAALPATCLQQLDSANWKERLASMEDFQKVRRDRNPGQGEHPIWTCAAVPAGRGDHGCRCHALPGAAQDAGQETRLEGDQLPGDAAEAAGGGPRRTEGTVQQDVRLPGPGRAGGQSGRREMRRERQGGSDGHRRGLLAALDSRTGGVPGLCSEEPQEPGGGAQLAGQRHEGVWLCRVTEGVGVCRRRLRWCSQASGVLRINVKAFINNVKTALGATNPAVRTAAISLLGVMYLYMGAPLRMFFEDEKPALLSQIDAEFEKIQGQAPPPPVRFTRKAASEEDAGEVEEQEEDGGGQDIMDMLPRADVSEKITAELVSKIEDKNWKIRKEGLDEVAAVISEAKFITASVGELPVALKARLGDSNKILVSPCCCCGCCGDGDGDSALSSCLVSRCSRPCPSCSSWLQPWEPDSGSTSKLWAFPSSRCWGTVRYGWRSRRSTRTHPDASSSAGQRPGGCHGNPAGLGAAHRHEGLAGRRGPVGGAEEGESLPAAGGKRRAVPWPLCGVLTLVSAADVQVLGWLAEKLPTLRTVPGDLLLCLPQLYACLEDRNGDVRKKAQDALPTFMMHLGYDKMNKATGKLKPASKDQVVAMLEKARAVMPAKPAAPAKSGGVKGQAEASRASSGPSQSAAEDVDSRPEAAPAFPWRPAPPLTPPLLVPQGTAAKKPAAKNLNEEDRSGPIFILIPNAKEQRIKEEKQLKILKWNFMAPRDEYVEQLKAQMSPCLAKWLQDELFHFDFQRHVKAIGLMMERLESESEATIGCLDLILKWFTLRFFDTNTTVLMKVLEYLKLLFAMLNRENYHLSEYEASSFVPYLILKVGESKDVVRKDVRAILAMLCKVYPASKVFPFLMDGTKSKNSKQRAECLEELGCLIEGYGMNVCQPTPAKSLKEIARHIGDRDTSVRNAALNTVVAVYNVCGDQVYKLIGNAFSPLSIPQLSEKDMSMLEERIKRSAKKTPAAPAKQSAADRPPRDHAPNPSATFLRKPQQEEPNKLNSQARQNAERDSSHPSIPKEFQLDLDMIERDQSRVCELPDLVQHKLDELLEPIMIPEPKMCSVPPHFDELHNSTASTINFVISQVASSDINTSIQALAQIDEVLRQEDKAEVMSGHIDQFLIATFMQLRLVYSTHMADERLDKTDIIRLYSCIIGNMLSLFSMESLAREASMGVLKDLMHGLITLMLDGRVEDIKDGQQVIRSVNLLVIRVLEKSDKTNMLSALLVLLQDSLVTTAGSPMFSELVMKCLWRMIRFLPSTIDSINLDRILLDVHNFMKVFPKEKLKQLKSDVPQRTLKTLLHTLCNLTGAKILDHMSMIENRNESELEAHLRRVVKHSNLSGQKSERGSEKRGDERMSKAKVSDLLSEIFKKIGSKENTKEGLTELYEYKLKYSDADLEPFLKNTSQFFQSYVERGLRVIESEREGKTRIQSSTVMPQHGVDSSLSSSSEEVKVAVYYERLKILRQRQGLENTSREPQQRPPASSLLSPKPAVASSTDMLHSKLSQLKESRELHQQEHASPGHAHPRSSSPAANLDDLKKRLERIKSNRQ</sequence>
<dbReference type="GO" id="GO:0030951">
    <property type="term" value="P:establishment or maintenance of microtubule cytoskeleton polarity"/>
    <property type="evidence" value="ECO:0007669"/>
    <property type="project" value="InterPro"/>
</dbReference>
<keyword evidence="7" id="KW-0131">Cell cycle</keyword>
<feature type="compositionally biased region" description="Acidic residues" evidence="10">
    <location>
        <begin position="877"/>
        <end position="891"/>
    </location>
</feature>
<dbReference type="FunFam" id="1.25.10.10:FF:000019">
    <property type="entry name" value="Cytoskeleton-associated protein 5"/>
    <property type="match status" value="1"/>
</dbReference>
<feature type="compositionally biased region" description="Low complexity" evidence="10">
    <location>
        <begin position="539"/>
        <end position="573"/>
    </location>
</feature>
<dbReference type="SMART" id="SM01349">
    <property type="entry name" value="TOG"/>
    <property type="match status" value="5"/>
</dbReference>
<reference evidence="12" key="2">
    <citation type="submission" date="2004-02" db="EMBL/GenBank/DDBJ databases">
        <authorList>
            <consortium name="Genoscope"/>
            <consortium name="Whitehead Institute Centre for Genome Research"/>
        </authorList>
    </citation>
    <scope>NUCLEOTIDE SEQUENCE</scope>
</reference>
<dbReference type="GO" id="GO:0046785">
    <property type="term" value="P:microtubule polymerization"/>
    <property type="evidence" value="ECO:0007669"/>
    <property type="project" value="InterPro"/>
</dbReference>
<feature type="compositionally biased region" description="Basic and acidic residues" evidence="10">
    <location>
        <begin position="2094"/>
        <end position="2105"/>
    </location>
</feature>
<dbReference type="PANTHER" id="PTHR12609">
    <property type="entry name" value="MICROTUBULE ASSOCIATED PROTEIN XMAP215"/>
    <property type="match status" value="1"/>
</dbReference>
<feature type="region of interest" description="Disordered" evidence="10">
    <location>
        <begin position="1926"/>
        <end position="1945"/>
    </location>
</feature>
<feature type="repeat" description="HEAT" evidence="9">
    <location>
        <begin position="1134"/>
        <end position="1171"/>
    </location>
</feature>
<dbReference type="SUPFAM" id="SSF48371">
    <property type="entry name" value="ARM repeat"/>
    <property type="match status" value="2"/>
</dbReference>
<dbReference type="Gene3D" id="1.25.10.10">
    <property type="entry name" value="Leucine-rich Repeat Variant"/>
    <property type="match status" value="6"/>
</dbReference>
<feature type="domain" description="TOG" evidence="11">
    <location>
        <begin position="281"/>
        <end position="518"/>
    </location>
</feature>
<dbReference type="FunFam" id="1.25.10.10:FF:000050">
    <property type="entry name" value="Cytoskeleton-associated protein 5 isoform X1"/>
    <property type="match status" value="1"/>
</dbReference>
<dbReference type="GO" id="GO:0005813">
    <property type="term" value="C:centrosome"/>
    <property type="evidence" value="ECO:0007669"/>
    <property type="project" value="UniProtKB-SubCell"/>
</dbReference>
<feature type="domain" description="TOG" evidence="11">
    <location>
        <begin position="588"/>
        <end position="865"/>
    </location>
</feature>
<evidence type="ECO:0000256" key="10">
    <source>
        <dbReference type="SAM" id="MobiDB-lite"/>
    </source>
</evidence>
<organism evidence="12">
    <name type="scientific">Tetraodon nigroviridis</name>
    <name type="common">Spotted green pufferfish</name>
    <name type="synonym">Chelonodon nigroviridis</name>
    <dbReference type="NCBI Taxonomy" id="99883"/>
    <lineage>
        <taxon>Eukaryota</taxon>
        <taxon>Metazoa</taxon>
        <taxon>Chordata</taxon>
        <taxon>Craniata</taxon>
        <taxon>Vertebrata</taxon>
        <taxon>Euteleostomi</taxon>
        <taxon>Actinopterygii</taxon>
        <taxon>Neopterygii</taxon>
        <taxon>Teleostei</taxon>
        <taxon>Neoteleostei</taxon>
        <taxon>Acanthomorphata</taxon>
        <taxon>Eupercaria</taxon>
        <taxon>Tetraodontiformes</taxon>
        <taxon>Tetradontoidea</taxon>
        <taxon>Tetraodontidae</taxon>
        <taxon>Tetraodon</taxon>
    </lineage>
</organism>